<dbReference type="InterPro" id="IPR029058">
    <property type="entry name" value="AB_hydrolase_fold"/>
</dbReference>
<dbReference type="InterPro" id="IPR013818">
    <property type="entry name" value="Lipase"/>
</dbReference>
<evidence type="ECO:0000256" key="2">
    <source>
        <dbReference type="ARBA" id="ARBA00010701"/>
    </source>
</evidence>
<evidence type="ECO:0000256" key="1">
    <source>
        <dbReference type="ARBA" id="ARBA00004613"/>
    </source>
</evidence>
<evidence type="ECO:0000256" key="3">
    <source>
        <dbReference type="ARBA" id="ARBA00022525"/>
    </source>
</evidence>
<dbReference type="PANTHER" id="PTHR11610:SF173">
    <property type="entry name" value="LIPASE DOMAIN-CONTAINING PROTEIN-RELATED"/>
    <property type="match status" value="1"/>
</dbReference>
<organism evidence="7 8">
    <name type="scientific">Chilo suppressalis</name>
    <name type="common">Asiatic rice borer moth</name>
    <dbReference type="NCBI Taxonomy" id="168631"/>
    <lineage>
        <taxon>Eukaryota</taxon>
        <taxon>Metazoa</taxon>
        <taxon>Ecdysozoa</taxon>
        <taxon>Arthropoda</taxon>
        <taxon>Hexapoda</taxon>
        <taxon>Insecta</taxon>
        <taxon>Pterygota</taxon>
        <taxon>Neoptera</taxon>
        <taxon>Endopterygota</taxon>
        <taxon>Lepidoptera</taxon>
        <taxon>Glossata</taxon>
        <taxon>Ditrysia</taxon>
        <taxon>Pyraloidea</taxon>
        <taxon>Crambidae</taxon>
        <taxon>Crambinae</taxon>
        <taxon>Chilo</taxon>
    </lineage>
</organism>
<protein>
    <recommendedName>
        <fullName evidence="6">Lipase domain-containing protein</fullName>
    </recommendedName>
</protein>
<evidence type="ECO:0000259" key="6">
    <source>
        <dbReference type="Pfam" id="PF00151"/>
    </source>
</evidence>
<dbReference type="InterPro" id="IPR000734">
    <property type="entry name" value="TAG_lipase"/>
</dbReference>
<keyword evidence="8" id="KW-1185">Reference proteome</keyword>
<proteinExistence type="inferred from homology"/>
<dbReference type="SUPFAM" id="SSF53474">
    <property type="entry name" value="alpha/beta-Hydrolases"/>
    <property type="match status" value="1"/>
</dbReference>
<dbReference type="Pfam" id="PF00151">
    <property type="entry name" value="Lipase"/>
    <property type="match status" value="1"/>
</dbReference>
<gene>
    <name evidence="7" type="ORF">CHILSU_LOCUS6431</name>
</gene>
<evidence type="ECO:0000313" key="7">
    <source>
        <dbReference type="EMBL" id="CAH0403169.1"/>
    </source>
</evidence>
<evidence type="ECO:0000313" key="8">
    <source>
        <dbReference type="Proteomes" id="UP001153292"/>
    </source>
</evidence>
<comment type="similarity">
    <text evidence="2 4">Belongs to the AB hydrolase superfamily. Lipase family.</text>
</comment>
<name>A0ABN8BAC0_CHISP</name>
<dbReference type="Proteomes" id="UP001153292">
    <property type="component" value="Chromosome 22"/>
</dbReference>
<dbReference type="EMBL" id="OU963915">
    <property type="protein sequence ID" value="CAH0403169.1"/>
    <property type="molecule type" value="Genomic_DNA"/>
</dbReference>
<comment type="subcellular location">
    <subcellularLocation>
        <location evidence="1">Secreted</location>
    </subcellularLocation>
</comment>
<feature type="chain" id="PRO_5046810654" description="Lipase domain-containing protein" evidence="5">
    <location>
        <begin position="23"/>
        <end position="363"/>
    </location>
</feature>
<dbReference type="Gene3D" id="3.40.50.1820">
    <property type="entry name" value="alpha/beta hydrolase"/>
    <property type="match status" value="1"/>
</dbReference>
<dbReference type="PANTHER" id="PTHR11610">
    <property type="entry name" value="LIPASE"/>
    <property type="match status" value="1"/>
</dbReference>
<evidence type="ECO:0000256" key="5">
    <source>
        <dbReference type="SAM" id="SignalP"/>
    </source>
</evidence>
<feature type="signal peptide" evidence="5">
    <location>
        <begin position="1"/>
        <end position="22"/>
    </location>
</feature>
<evidence type="ECO:0000256" key="4">
    <source>
        <dbReference type="RuleBase" id="RU004262"/>
    </source>
</evidence>
<keyword evidence="3" id="KW-0964">Secreted</keyword>
<reference evidence="7" key="1">
    <citation type="submission" date="2021-12" db="EMBL/GenBank/DDBJ databases">
        <authorList>
            <person name="King R."/>
        </authorList>
    </citation>
    <scope>NUCLEOTIDE SEQUENCE</scope>
</reference>
<feature type="domain" description="Lipase" evidence="6">
    <location>
        <begin position="38"/>
        <end position="333"/>
    </location>
</feature>
<accession>A0ABN8BAC0</accession>
<keyword evidence="5" id="KW-0732">Signal</keyword>
<sequence>MRFYNSSLRLILYTFITITGLCDKSDPRSDQGYPSGLMSVCPGSTKPASIPRSQLKYLLFVVQGRGHTRKKYNYWTARNIAKDPRINFTRKTLLLALGYLDSTNFPISSMLANEYEAREYNIIMVDYQRFATVHYYLASRLMRPVGKHVAEVLTQLMESGLNPSKLELLGFSLGGQTVSYIAKNFQRFTGRNISKITALEPSGPCFRTLGPGDRLDSSNADFVEVIHTNIDGYGMATKMGHVDFFVNGGEYQPSELLLYPCTSTCSHFRVLALWVSALKNPKEFIAIKCDSIQQARDAKCYDRRPVETNVMGPKVNRSSHGIFYLSTGKGYPYYLGANGLNANYASWRQISYVNESDDVEIYT</sequence>